<reference evidence="3 4" key="3">
    <citation type="journal article" date="2017" name="G3 (Bethesda)">
        <title>Comparative analysis highlights variable genome content of wheat rusts and divergence of the mating loci.</title>
        <authorList>
            <person name="Cuomo C.A."/>
            <person name="Bakkeren G."/>
            <person name="Khalil H.B."/>
            <person name="Panwar V."/>
            <person name="Joly D."/>
            <person name="Linning R."/>
            <person name="Sakthikumar S."/>
            <person name="Song X."/>
            <person name="Adiconis X."/>
            <person name="Fan L."/>
            <person name="Goldberg J.M."/>
            <person name="Levin J.Z."/>
            <person name="Young S."/>
            <person name="Zeng Q."/>
            <person name="Anikster Y."/>
            <person name="Bruce M."/>
            <person name="Wang M."/>
            <person name="Yin C."/>
            <person name="McCallum B."/>
            <person name="Szabo L.J."/>
            <person name="Hulbert S."/>
            <person name="Chen X."/>
            <person name="Fellers J.P."/>
        </authorList>
    </citation>
    <scope>NUCLEOTIDE SEQUENCE</scope>
    <source>
        <strain evidence="4">Isolate 1-1 / race 1 (BBBD)</strain>
        <strain evidence="3">isolate 1-1 / race 1 (BBBD)</strain>
    </source>
</reference>
<name>A0A0C4EUT9_PUCT1</name>
<organism evidence="2">
    <name type="scientific">Puccinia triticina (isolate 1-1 / race 1 (BBBD))</name>
    <name type="common">Brown leaf rust fungus</name>
    <dbReference type="NCBI Taxonomy" id="630390"/>
    <lineage>
        <taxon>Eukaryota</taxon>
        <taxon>Fungi</taxon>
        <taxon>Dikarya</taxon>
        <taxon>Basidiomycota</taxon>
        <taxon>Pucciniomycotina</taxon>
        <taxon>Pucciniomycetes</taxon>
        <taxon>Pucciniales</taxon>
        <taxon>Pucciniaceae</taxon>
        <taxon>Puccinia</taxon>
    </lineage>
</organism>
<accession>A0A0C4EUT9</accession>
<proteinExistence type="predicted"/>
<dbReference type="VEuPathDB" id="FungiDB:PTTG_04570"/>
<feature type="compositionally biased region" description="Basic residues" evidence="1">
    <location>
        <begin position="137"/>
        <end position="154"/>
    </location>
</feature>
<feature type="compositionally biased region" description="Acidic residues" evidence="1">
    <location>
        <begin position="68"/>
        <end position="95"/>
    </location>
</feature>
<feature type="region of interest" description="Disordered" evidence="1">
    <location>
        <begin position="40"/>
        <end position="174"/>
    </location>
</feature>
<feature type="compositionally biased region" description="Acidic residues" evidence="1">
    <location>
        <begin position="103"/>
        <end position="114"/>
    </location>
</feature>
<evidence type="ECO:0000313" key="4">
    <source>
        <dbReference type="Proteomes" id="UP000005240"/>
    </source>
</evidence>
<keyword evidence="4" id="KW-1185">Reference proteome</keyword>
<reference evidence="2" key="1">
    <citation type="submission" date="2009-11" db="EMBL/GenBank/DDBJ databases">
        <authorList>
            <consortium name="The Broad Institute Genome Sequencing Platform"/>
            <person name="Ward D."/>
            <person name="Feldgarden M."/>
            <person name="Earl A."/>
            <person name="Young S.K."/>
            <person name="Zeng Q."/>
            <person name="Koehrsen M."/>
            <person name="Alvarado L."/>
            <person name="Berlin A."/>
            <person name="Bochicchio J."/>
            <person name="Borenstein D."/>
            <person name="Chapman S.B."/>
            <person name="Chen Z."/>
            <person name="Engels R."/>
            <person name="Freedman E."/>
            <person name="Gellesch M."/>
            <person name="Goldberg J."/>
            <person name="Griggs A."/>
            <person name="Gujja S."/>
            <person name="Heilman E."/>
            <person name="Heiman D."/>
            <person name="Hepburn T."/>
            <person name="Howarth C."/>
            <person name="Jen D."/>
            <person name="Larson L."/>
            <person name="Lewis B."/>
            <person name="Mehta T."/>
            <person name="Park D."/>
            <person name="Pearson M."/>
            <person name="Roberts A."/>
            <person name="Saif S."/>
            <person name="Shea T."/>
            <person name="Shenoy N."/>
            <person name="Sisk P."/>
            <person name="Stolte C."/>
            <person name="Sykes S."/>
            <person name="Thomson T."/>
            <person name="Walk T."/>
            <person name="White J."/>
            <person name="Yandava C."/>
            <person name="Izard J."/>
            <person name="Baranova O.V."/>
            <person name="Blanton J.M."/>
            <person name="Tanner A.C."/>
            <person name="Dewhirst F.E."/>
            <person name="Haas B."/>
            <person name="Nusbaum C."/>
            <person name="Birren B."/>
        </authorList>
    </citation>
    <scope>NUCLEOTIDE SEQUENCE [LARGE SCALE GENOMIC DNA]</scope>
    <source>
        <strain evidence="2">1-1 BBBD Race 1</strain>
    </source>
</reference>
<evidence type="ECO:0000313" key="2">
    <source>
        <dbReference type="EMBL" id="OAV86463.1"/>
    </source>
</evidence>
<dbReference type="EnsemblFungi" id="PTTG_04570-t43_1">
    <property type="protein sequence ID" value="PTTG_04570-t43_1-p1"/>
    <property type="gene ID" value="PTTG_04570"/>
</dbReference>
<evidence type="ECO:0000256" key="1">
    <source>
        <dbReference type="SAM" id="MobiDB-lite"/>
    </source>
</evidence>
<gene>
    <name evidence="2" type="ORF">PTTG_04570</name>
</gene>
<sequence length="174" mass="19937">MPPTKEANEEIFLSKIFPAFQLFQAGEQKYYLSEIRKLFEGTYTPKKSGTVEPKVPKKRGRPQKNPVDTEDEEEEESEDDEDNEDNDDTEEEEKDEDGKDKDDNGEEDQEDASSDGELPGPAELMEPNYSSPILKTRSGRRIRKKSQGLRKRVKFDKEVSNSDENAPYRPLSVS</sequence>
<evidence type="ECO:0000313" key="3">
    <source>
        <dbReference type="EnsemblFungi" id="PTTG_04570-t43_1-p1"/>
    </source>
</evidence>
<protein>
    <submittedName>
        <fullName evidence="2 3">Uncharacterized protein</fullName>
    </submittedName>
</protein>
<reference evidence="2" key="2">
    <citation type="submission" date="2016-05" db="EMBL/GenBank/DDBJ databases">
        <title>Comparative analysis highlights variable genome content of wheat rusts and divergence of the mating loci.</title>
        <authorList>
            <person name="Cuomo C.A."/>
            <person name="Bakkeren G."/>
            <person name="Szabo L."/>
            <person name="Khalil H."/>
            <person name="Joly D."/>
            <person name="Goldberg J."/>
            <person name="Young S."/>
            <person name="Zeng Q."/>
            <person name="Fellers J."/>
        </authorList>
    </citation>
    <scope>NUCLEOTIDE SEQUENCE [LARGE SCALE GENOMIC DNA]</scope>
    <source>
        <strain evidence="2">1-1 BBBD Race 1</strain>
    </source>
</reference>
<dbReference type="Proteomes" id="UP000005240">
    <property type="component" value="Unassembled WGS sequence"/>
</dbReference>
<dbReference type="EMBL" id="ADAS02001106">
    <property type="protein sequence ID" value="OAV86463.1"/>
    <property type="molecule type" value="Genomic_DNA"/>
</dbReference>
<reference evidence="3" key="4">
    <citation type="submission" date="2025-05" db="UniProtKB">
        <authorList>
            <consortium name="EnsemblFungi"/>
        </authorList>
    </citation>
    <scope>IDENTIFICATION</scope>
    <source>
        <strain evidence="3">isolate 1-1 / race 1 (BBBD)</strain>
    </source>
</reference>
<dbReference type="AlphaFoldDB" id="A0A0C4EUT9"/>